<gene>
    <name evidence="1" type="ORF">OZCBLEVH_CDS0026</name>
</gene>
<name>A0AAU8GDI2_9CAUD</name>
<proteinExistence type="predicted"/>
<protein>
    <submittedName>
        <fullName evidence="1">DGTPase inhibitor</fullName>
    </submittedName>
</protein>
<organism evidence="1">
    <name type="scientific">Salmonella phage vB_STmST19_KE05</name>
    <dbReference type="NCBI Taxonomy" id="3161163"/>
    <lineage>
        <taxon>Viruses</taxon>
        <taxon>Duplodnaviria</taxon>
        <taxon>Heunggongvirae</taxon>
        <taxon>Uroviricota</taxon>
        <taxon>Caudoviricetes</taxon>
        <taxon>Autographivirales</taxon>
        <taxon>Autotranscriptaviridae</taxon>
        <taxon>Studiervirinae</taxon>
        <taxon>Kayfunavirus</taxon>
    </lineage>
</organism>
<sequence length="82" mass="9739">MSRRWLFDASTSQWSSLGRTHREMSEAGLEVLMDDLPCSRMTLVRIIEADGNPLVSREFTEHEIFNCEQWCLQQLNDYRSWK</sequence>
<reference evidence="1" key="1">
    <citation type="submission" date="2024-05" db="EMBL/GenBank/DDBJ databases">
        <authorList>
            <person name="Mugo M.M."/>
            <person name="Musyoki A.M."/>
            <person name="Makumi A.M."/>
            <person name="Mutai I."/>
            <person name="Drechsel O."/>
            <person name="Kering K.K."/>
            <person name="Muturi P."/>
            <person name="Mbae C.K."/>
            <person name="Kariuki S.M."/>
        </authorList>
    </citation>
    <scope>NUCLEOTIDE SEQUENCE</scope>
</reference>
<accession>A0AAU8GDI2</accession>
<dbReference type="EMBL" id="PP856711">
    <property type="protein sequence ID" value="XCH39491.1"/>
    <property type="molecule type" value="Genomic_DNA"/>
</dbReference>
<evidence type="ECO:0000313" key="1">
    <source>
        <dbReference type="EMBL" id="XCH39491.1"/>
    </source>
</evidence>